<dbReference type="AlphaFoldDB" id="A0A2U3BCL3"/>
<comment type="caution">
    <text evidence="2">The sequence shown here is derived from an EMBL/GenBank/DDBJ whole genome shotgun (WGS) entry which is preliminary data.</text>
</comment>
<dbReference type="Pfam" id="PF02464">
    <property type="entry name" value="CinA"/>
    <property type="match status" value="1"/>
</dbReference>
<dbReference type="Proteomes" id="UP000245362">
    <property type="component" value="Unassembled WGS sequence"/>
</dbReference>
<evidence type="ECO:0000259" key="1">
    <source>
        <dbReference type="Pfam" id="PF02464"/>
    </source>
</evidence>
<dbReference type="SUPFAM" id="SSF142433">
    <property type="entry name" value="CinA-like"/>
    <property type="match status" value="1"/>
</dbReference>
<accession>A0A2U3BCL3</accession>
<evidence type="ECO:0000313" key="3">
    <source>
        <dbReference type="Proteomes" id="UP000245362"/>
    </source>
</evidence>
<dbReference type="Gene3D" id="3.90.950.20">
    <property type="entry name" value="CinA-like"/>
    <property type="match status" value="1"/>
</dbReference>
<keyword evidence="3" id="KW-1185">Reference proteome</keyword>
<name>A0A2U3BCL3_9VIBR</name>
<dbReference type="OrthoDB" id="9801454at2"/>
<dbReference type="InterPro" id="IPR036653">
    <property type="entry name" value="CinA-like_C"/>
</dbReference>
<reference evidence="2 3" key="1">
    <citation type="submission" date="2018-05" db="EMBL/GenBank/DDBJ databases">
        <title>Vibrio limimaris sp. nov., isolated from marine sediment.</title>
        <authorList>
            <person name="Li C.-M."/>
        </authorList>
    </citation>
    <scope>NUCLEOTIDE SEQUENCE [LARGE SCALE GENOMIC DNA]</scope>
    <source>
        <strain evidence="2 3">E4404</strain>
    </source>
</reference>
<dbReference type="RefSeq" id="WP_109318872.1">
    <property type="nucleotide sequence ID" value="NZ_QFWT01000002.1"/>
</dbReference>
<gene>
    <name evidence="2" type="ORF">DI392_05355</name>
</gene>
<evidence type="ECO:0000313" key="2">
    <source>
        <dbReference type="EMBL" id="PWI34536.1"/>
    </source>
</evidence>
<dbReference type="InterPro" id="IPR008136">
    <property type="entry name" value="CinA_C"/>
</dbReference>
<dbReference type="NCBIfam" id="TIGR00199">
    <property type="entry name" value="PncC_domain"/>
    <property type="match status" value="1"/>
</dbReference>
<feature type="domain" description="CinA C-terminal" evidence="1">
    <location>
        <begin position="6"/>
        <end position="157"/>
    </location>
</feature>
<protein>
    <submittedName>
        <fullName evidence="2">Damage-inducible protein CinA</fullName>
    </submittedName>
</protein>
<organism evidence="2 3">
    <name type="scientific">Vibrio albus</name>
    <dbReference type="NCBI Taxonomy" id="2200953"/>
    <lineage>
        <taxon>Bacteria</taxon>
        <taxon>Pseudomonadati</taxon>
        <taxon>Pseudomonadota</taxon>
        <taxon>Gammaproteobacteria</taxon>
        <taxon>Vibrionales</taxon>
        <taxon>Vibrionaceae</taxon>
        <taxon>Vibrio</taxon>
    </lineage>
</organism>
<dbReference type="EMBL" id="QFWT01000002">
    <property type="protein sequence ID" value="PWI34536.1"/>
    <property type="molecule type" value="Genomic_DNA"/>
</dbReference>
<sequence>MEQLKRLSQATGELLLAEKQILVTAESCTGGGVACAVTDIAGSSEWFDRAFVTYSNDAKMEMLGVRPDTLEQFGAVSQQVVEQMAQGALAHSNGTISVAISGIAGPGGGSEDKPVGTVWFAWQKGEQKVQRVHLFSGDREAVRAQACVTALQGVNKLLKD</sequence>
<proteinExistence type="predicted"/>